<evidence type="ECO:0000256" key="2">
    <source>
        <dbReference type="SAM" id="MobiDB-lite"/>
    </source>
</evidence>
<name>A0AAD8YID9_9STRA</name>
<feature type="compositionally biased region" description="Basic residues" evidence="2">
    <location>
        <begin position="1"/>
        <end position="29"/>
    </location>
</feature>
<dbReference type="Proteomes" id="UP001224775">
    <property type="component" value="Unassembled WGS sequence"/>
</dbReference>
<feature type="region of interest" description="Disordered" evidence="2">
    <location>
        <begin position="1"/>
        <end position="71"/>
    </location>
</feature>
<feature type="compositionally biased region" description="Polar residues" evidence="2">
    <location>
        <begin position="483"/>
        <end position="494"/>
    </location>
</feature>
<dbReference type="InterPro" id="IPR012948">
    <property type="entry name" value="AARP2CN"/>
</dbReference>
<dbReference type="GO" id="GO:0000479">
    <property type="term" value="P:endonucleolytic cleavage of tricistronic rRNA transcript (SSU-rRNA, 5.8S rRNA, LSU-rRNA)"/>
    <property type="evidence" value="ECO:0007669"/>
    <property type="project" value="TreeGrafter"/>
</dbReference>
<dbReference type="Pfam" id="PF04950">
    <property type="entry name" value="RIBIOP_C"/>
    <property type="match status" value="1"/>
</dbReference>
<feature type="domain" description="Ribosome biogenesis protein BMS1/TSR1 C-terminal" evidence="4">
    <location>
        <begin position="629"/>
        <end position="935"/>
    </location>
</feature>
<dbReference type="GO" id="GO:0034511">
    <property type="term" value="F:U3 snoRNA binding"/>
    <property type="evidence" value="ECO:0007669"/>
    <property type="project" value="TreeGrafter"/>
</dbReference>
<dbReference type="GO" id="GO:0005525">
    <property type="term" value="F:GTP binding"/>
    <property type="evidence" value="ECO:0007669"/>
    <property type="project" value="TreeGrafter"/>
</dbReference>
<organism evidence="5 6">
    <name type="scientific">Skeletonema marinoi</name>
    <dbReference type="NCBI Taxonomy" id="267567"/>
    <lineage>
        <taxon>Eukaryota</taxon>
        <taxon>Sar</taxon>
        <taxon>Stramenopiles</taxon>
        <taxon>Ochrophyta</taxon>
        <taxon>Bacillariophyta</taxon>
        <taxon>Coscinodiscophyceae</taxon>
        <taxon>Thalassiosirophycidae</taxon>
        <taxon>Thalassiosirales</taxon>
        <taxon>Skeletonemataceae</taxon>
        <taxon>Skeletonema</taxon>
        <taxon>Skeletonema marinoi-dohrnii complex</taxon>
    </lineage>
</organism>
<dbReference type="InterPro" id="IPR039761">
    <property type="entry name" value="Bms1/Tsr1"/>
</dbReference>
<dbReference type="InterPro" id="IPR007034">
    <property type="entry name" value="BMS1_TSR1_C"/>
</dbReference>
<evidence type="ECO:0000259" key="4">
    <source>
        <dbReference type="SMART" id="SM01362"/>
    </source>
</evidence>
<comment type="similarity">
    <text evidence="1">Belongs to the TRAFAC class translation factor GTPase superfamily. Bms1-like GTPase family. TSR1 subfamily.</text>
</comment>
<reference evidence="5" key="1">
    <citation type="submission" date="2023-06" db="EMBL/GenBank/DDBJ databases">
        <title>Survivors Of The Sea: Transcriptome response of Skeletonema marinoi to long-term dormancy.</title>
        <authorList>
            <person name="Pinder M.I.M."/>
            <person name="Kourtchenko O."/>
            <person name="Robertson E.K."/>
            <person name="Larsson T."/>
            <person name="Maumus F."/>
            <person name="Osuna-Cruz C.M."/>
            <person name="Vancaester E."/>
            <person name="Stenow R."/>
            <person name="Vandepoele K."/>
            <person name="Ploug H."/>
            <person name="Bruchert V."/>
            <person name="Godhe A."/>
            <person name="Topel M."/>
        </authorList>
    </citation>
    <scope>NUCLEOTIDE SEQUENCE</scope>
    <source>
        <strain evidence="5">R05AC</strain>
    </source>
</reference>
<dbReference type="AlphaFoldDB" id="A0AAD8YID9"/>
<dbReference type="GO" id="GO:0000462">
    <property type="term" value="P:maturation of SSU-rRNA from tricistronic rRNA transcript (SSU-rRNA, 5.8S rRNA, LSU-rRNA)"/>
    <property type="evidence" value="ECO:0007669"/>
    <property type="project" value="TreeGrafter"/>
</dbReference>
<dbReference type="GO" id="GO:0003924">
    <property type="term" value="F:GTPase activity"/>
    <property type="evidence" value="ECO:0007669"/>
    <property type="project" value="TreeGrafter"/>
</dbReference>
<evidence type="ECO:0000259" key="3">
    <source>
        <dbReference type="SMART" id="SM00785"/>
    </source>
</evidence>
<keyword evidence="6" id="KW-1185">Reference proteome</keyword>
<accession>A0AAD8YID9</accession>
<gene>
    <name evidence="5" type="ORF">QTG54_002473</name>
</gene>
<evidence type="ECO:0000256" key="1">
    <source>
        <dbReference type="ARBA" id="ARBA00038288"/>
    </source>
</evidence>
<sequence length="953" mass="102921">MGGHSHRAGKLKQTNKKNKRATASKRSKNRLQGGKVNASSGGARKSLKASTTNEGSAKANRLNAAKQKRDASKKTLLQARRGLLASVASSVVVGIISLSEQEGELEECVRQFIVGGADKVIACESDGTTRTVTAAYSAHTKGGQPHLTLLTNSTEEDASVNAALDLCRVCDLVLFLVDSSSVTSSMAINASIGGRGGGSSIGGGMSIAATSIKTSANTAHLDHLISERGDRILTAIKAQGMPTPVTLIVHKEIEGDGSPQTIGGGIIDLNANDAMEDDDEEDEYEEAMSMGVTTHRSSKSIRRTHIRRRAELKKYISRFASTEFGENSKVFEIDIATGTTTGGSGDLMDDIASVSTSATSTATTKTQSETSCAALIRMLCTMSASGTSWVADSPRPFLITDGSDSAPCKDIKAVQYDEMTQELKLTGYIRGNSPWNVNHLAHVPHLGTFAVKHVKLAGSGSGGDQLPPIVAMGRKQRVKKNDGNVTMSSNSSSDGGILLAESNPEERESLEMFASPDSLEGEQNLIGFDDDGFDLEGDGDDLNDASGKKSDVFEPGTSPWLDAIGEDEEDAEDRGELAYALNKKNGDATTVGGGDAFMDDDVDVNAEEKRTLLAQRKQDRESDLQFPDEVDHEEEGAARDRYARYRSIKSFRKSYWDPKENLPDSYGAVYHFSSFKATQKDVMLDMKDMSDIVMKKGCGVGVSSGKDGDAVMDDSEDEEEEALARACVPSGAYVTITLSGVPSQSYARLSPDTILAAVSLLPHENKASVLHMGLSQSLKCENDPEVPIKSKDVLTFRCGWRTWQSRPVFSQNNLNSDKHKFERYMPTGGPSLLAHKRREFLAHGSMLGADADRIVLKRIILTGYPTRVHKRHATVKYMFYNPDDVRWFMPAGLTTKHGLQGNIVQSVGDHGVMKCLFNAPIKQHDTVCLALYKRVYPKLAPTGDEEAQHLVVL</sequence>
<comment type="caution">
    <text evidence="5">The sequence shown here is derived from an EMBL/GenBank/DDBJ whole genome shotgun (WGS) entry which is preliminary data.</text>
</comment>
<feature type="region of interest" description="Disordered" evidence="2">
    <location>
        <begin position="615"/>
        <end position="637"/>
    </location>
</feature>
<proteinExistence type="inferred from homology"/>
<feature type="region of interest" description="Disordered" evidence="2">
    <location>
        <begin position="532"/>
        <end position="551"/>
    </location>
</feature>
<dbReference type="Pfam" id="PF08142">
    <property type="entry name" value="AARP2CN"/>
    <property type="match status" value="1"/>
</dbReference>
<feature type="region of interest" description="Disordered" evidence="2">
    <location>
        <begin position="477"/>
        <end position="497"/>
    </location>
</feature>
<evidence type="ECO:0000313" key="6">
    <source>
        <dbReference type="Proteomes" id="UP001224775"/>
    </source>
</evidence>
<dbReference type="GO" id="GO:0030688">
    <property type="term" value="C:preribosome, small subunit precursor"/>
    <property type="evidence" value="ECO:0007669"/>
    <property type="project" value="TreeGrafter"/>
</dbReference>
<dbReference type="SMART" id="SM01362">
    <property type="entry name" value="DUF663"/>
    <property type="match status" value="1"/>
</dbReference>
<protein>
    <submittedName>
        <fullName evidence="5">40S ribosome biogenesis protein, Bms1/Tsr1 family</fullName>
    </submittedName>
</protein>
<dbReference type="GO" id="GO:0005634">
    <property type="term" value="C:nucleus"/>
    <property type="evidence" value="ECO:0007669"/>
    <property type="project" value="InterPro"/>
</dbReference>
<feature type="compositionally biased region" description="Acidic residues" evidence="2">
    <location>
        <begin position="532"/>
        <end position="543"/>
    </location>
</feature>
<feature type="domain" description="AARP2CN" evidence="3">
    <location>
        <begin position="371"/>
        <end position="461"/>
    </location>
</feature>
<dbReference type="EMBL" id="JATAAI010000003">
    <property type="protein sequence ID" value="KAK1747129.1"/>
    <property type="molecule type" value="Genomic_DNA"/>
</dbReference>
<dbReference type="SMART" id="SM00785">
    <property type="entry name" value="AARP2CN"/>
    <property type="match status" value="1"/>
</dbReference>
<dbReference type="PANTHER" id="PTHR12858:SF1">
    <property type="entry name" value="PRE-RRNA-PROCESSING PROTEIN TSR1 HOMOLOG"/>
    <property type="match status" value="1"/>
</dbReference>
<dbReference type="PANTHER" id="PTHR12858">
    <property type="entry name" value="RIBOSOME BIOGENESIS PROTEIN"/>
    <property type="match status" value="1"/>
</dbReference>
<evidence type="ECO:0000313" key="5">
    <source>
        <dbReference type="EMBL" id="KAK1747129.1"/>
    </source>
</evidence>